<feature type="non-terminal residue" evidence="1">
    <location>
        <position position="1"/>
    </location>
</feature>
<proteinExistence type="predicted"/>
<organism evidence="1 2">
    <name type="scientific">Candidatus Hakubella thermalkaliphila</name>
    <dbReference type="NCBI Taxonomy" id="2754717"/>
    <lineage>
        <taxon>Bacteria</taxon>
        <taxon>Bacillati</taxon>
        <taxon>Actinomycetota</taxon>
        <taxon>Actinomycetota incertae sedis</taxon>
        <taxon>Candidatus Hakubellales</taxon>
        <taxon>Candidatus Hakubellaceae</taxon>
        <taxon>Candidatus Hakubella</taxon>
    </lineage>
</organism>
<accession>A0A6V8PZ20</accession>
<name>A0A6V8PZ20_9ACTN</name>
<reference evidence="1 2" key="1">
    <citation type="journal article" date="2020" name="Front. Microbiol.">
        <title>Single-cell genomics of novel Actinobacteria with the Wood-Ljungdahl pathway discovered in a serpentinizing system.</title>
        <authorList>
            <person name="Merino N."/>
            <person name="Kawai M."/>
            <person name="Boyd E.S."/>
            <person name="Colman D.R."/>
            <person name="McGlynn S.E."/>
            <person name="Nealson K.H."/>
            <person name="Kurokawa K."/>
            <person name="Hongoh Y."/>
        </authorList>
    </citation>
    <scope>NUCLEOTIDE SEQUENCE [LARGE SCALE GENOMIC DNA]</scope>
    <source>
        <strain evidence="1 2">S43</strain>
    </source>
</reference>
<dbReference type="EMBL" id="BLSB01000567">
    <property type="protein sequence ID" value="GFP36316.1"/>
    <property type="molecule type" value="Genomic_DNA"/>
</dbReference>
<comment type="caution">
    <text evidence="1">The sequence shown here is derived from an EMBL/GenBank/DDBJ whole genome shotgun (WGS) entry which is preliminary data.</text>
</comment>
<dbReference type="Proteomes" id="UP000576480">
    <property type="component" value="Unassembled WGS sequence"/>
</dbReference>
<dbReference type="AlphaFoldDB" id="A0A6V8PZ20"/>
<gene>
    <name evidence="1" type="ORF">HKBW3S43_02105</name>
</gene>
<evidence type="ECO:0000313" key="1">
    <source>
        <dbReference type="EMBL" id="GFP36316.1"/>
    </source>
</evidence>
<evidence type="ECO:0000313" key="2">
    <source>
        <dbReference type="Proteomes" id="UP000576480"/>
    </source>
</evidence>
<sequence>QYDQGVLSELLRKMFQLKDVSERD</sequence>
<protein>
    <submittedName>
        <fullName evidence="1">Uncharacterized protein</fullName>
    </submittedName>
</protein>